<evidence type="ECO:0000313" key="3">
    <source>
        <dbReference type="Proteomes" id="UP000655225"/>
    </source>
</evidence>
<dbReference type="Pfam" id="PF14279">
    <property type="entry name" value="HNH_5"/>
    <property type="match status" value="1"/>
</dbReference>
<dbReference type="CDD" id="cd00085">
    <property type="entry name" value="HNHc"/>
    <property type="match status" value="1"/>
</dbReference>
<dbReference type="EMBL" id="JABCRI010000011">
    <property type="protein sequence ID" value="KAF8398601.1"/>
    <property type="molecule type" value="Genomic_DNA"/>
</dbReference>
<dbReference type="PANTHER" id="PTHR33877:SF2">
    <property type="entry name" value="OS07G0170200 PROTEIN"/>
    <property type="match status" value="1"/>
</dbReference>
<evidence type="ECO:0000313" key="2">
    <source>
        <dbReference type="EMBL" id="KAF8398601.1"/>
    </source>
</evidence>
<dbReference type="OrthoDB" id="2127950at2759"/>
<comment type="caution">
    <text evidence="2">The sequence shown here is derived from an EMBL/GenBank/DDBJ whole genome shotgun (WGS) entry which is preliminary data.</text>
</comment>
<protein>
    <recommendedName>
        <fullName evidence="1">HNH nuclease domain-containing protein</fullName>
    </recommendedName>
</protein>
<organism evidence="2 3">
    <name type="scientific">Tetracentron sinense</name>
    <name type="common">Spur-leaf</name>
    <dbReference type="NCBI Taxonomy" id="13715"/>
    <lineage>
        <taxon>Eukaryota</taxon>
        <taxon>Viridiplantae</taxon>
        <taxon>Streptophyta</taxon>
        <taxon>Embryophyta</taxon>
        <taxon>Tracheophyta</taxon>
        <taxon>Spermatophyta</taxon>
        <taxon>Magnoliopsida</taxon>
        <taxon>Trochodendrales</taxon>
        <taxon>Trochodendraceae</taxon>
        <taxon>Tetracentron</taxon>
    </lineage>
</organism>
<feature type="domain" description="HNH nuclease" evidence="1">
    <location>
        <begin position="106"/>
        <end position="155"/>
    </location>
</feature>
<dbReference type="Proteomes" id="UP000655225">
    <property type="component" value="Unassembled WGS sequence"/>
</dbReference>
<evidence type="ECO:0000259" key="1">
    <source>
        <dbReference type="SMART" id="SM00507"/>
    </source>
</evidence>
<dbReference type="Gene3D" id="1.10.30.50">
    <property type="match status" value="1"/>
</dbReference>
<reference evidence="2 3" key="1">
    <citation type="submission" date="2020-04" db="EMBL/GenBank/DDBJ databases">
        <title>Plant Genome Project.</title>
        <authorList>
            <person name="Zhang R.-G."/>
        </authorList>
    </citation>
    <scope>NUCLEOTIDE SEQUENCE [LARGE SCALE GENOMIC DNA]</scope>
    <source>
        <strain evidence="2">YNK0</strain>
        <tissue evidence="2">Leaf</tissue>
    </source>
</reference>
<sequence length="215" mass="24431">MAQFTSQGGLKLLFFKSKSDRVSFGFEPKDPFHYSVGGGLRFMDTHPHPIQFHSHRNKLRFWGSSRIFISLGKKSDSLSAEERLDVGDGFEDDEDVRDELSSFKGLVLDISYRFHICCRYCSSRENLTIDHVLPIARGGEWKWENLVTACAGCNSIKGQKTLQEANMKLKKVPKAPKDYDLLAIPLTTAAIKMLRMRKGVPEEWRQYLSKPSSGP</sequence>
<dbReference type="AlphaFoldDB" id="A0A834Z7D3"/>
<dbReference type="InterPro" id="IPR003615">
    <property type="entry name" value="HNH_nuc"/>
</dbReference>
<dbReference type="InterPro" id="IPR052892">
    <property type="entry name" value="NA-targeting_endonuclease"/>
</dbReference>
<keyword evidence="3" id="KW-1185">Reference proteome</keyword>
<dbReference type="InterPro" id="IPR029471">
    <property type="entry name" value="HNH_5"/>
</dbReference>
<dbReference type="OMA" id="RLINTHQ"/>
<name>A0A834Z7D3_TETSI</name>
<dbReference type="PANTHER" id="PTHR33877">
    <property type="entry name" value="SLL1193 PROTEIN"/>
    <property type="match status" value="1"/>
</dbReference>
<dbReference type="SMART" id="SM00507">
    <property type="entry name" value="HNHc"/>
    <property type="match status" value="1"/>
</dbReference>
<proteinExistence type="predicted"/>
<gene>
    <name evidence="2" type="ORF">HHK36_017532</name>
</gene>
<accession>A0A834Z7D3</accession>